<dbReference type="GO" id="GO:0009254">
    <property type="term" value="P:peptidoglycan turnover"/>
    <property type="evidence" value="ECO:0007669"/>
    <property type="project" value="TreeGrafter"/>
</dbReference>
<dbReference type="AlphaFoldDB" id="A0A9X1ZR49"/>
<dbReference type="SMART" id="SM00644">
    <property type="entry name" value="Ami_2"/>
    <property type="match status" value="1"/>
</dbReference>
<dbReference type="Pfam" id="PF01510">
    <property type="entry name" value="Amidase_2"/>
    <property type="match status" value="1"/>
</dbReference>
<dbReference type="GO" id="GO:0071555">
    <property type="term" value="P:cell wall organization"/>
    <property type="evidence" value="ECO:0007669"/>
    <property type="project" value="UniProtKB-KW"/>
</dbReference>
<dbReference type="InterPro" id="IPR036505">
    <property type="entry name" value="Amidase/PGRP_sf"/>
</dbReference>
<evidence type="ECO:0000256" key="4">
    <source>
        <dbReference type="ARBA" id="ARBA00023316"/>
    </source>
</evidence>
<evidence type="ECO:0000256" key="1">
    <source>
        <dbReference type="ARBA" id="ARBA00001561"/>
    </source>
</evidence>
<name>A0A9X1ZR49_9FLAO</name>
<dbReference type="SUPFAM" id="SSF55846">
    <property type="entry name" value="N-acetylmuramoyl-L-alanine amidase-like"/>
    <property type="match status" value="1"/>
</dbReference>
<dbReference type="Gene3D" id="3.40.80.10">
    <property type="entry name" value="Peptidoglycan recognition protein-like"/>
    <property type="match status" value="1"/>
</dbReference>
<dbReference type="RefSeq" id="WP_249601320.1">
    <property type="nucleotide sequence ID" value="NZ_JAKHSK010000010.1"/>
</dbReference>
<accession>A0A9X1ZR49</accession>
<dbReference type="EMBL" id="JAKHSK010000010">
    <property type="protein sequence ID" value="MCL6218424.1"/>
    <property type="molecule type" value="Genomic_DNA"/>
</dbReference>
<dbReference type="Proteomes" id="UP001139521">
    <property type="component" value="Unassembled WGS sequence"/>
</dbReference>
<evidence type="ECO:0000256" key="2">
    <source>
        <dbReference type="ARBA" id="ARBA00011901"/>
    </source>
</evidence>
<gene>
    <name evidence="6" type="ORF">L1967_08955</name>
</gene>
<evidence type="ECO:0000259" key="5">
    <source>
        <dbReference type="SMART" id="SM00644"/>
    </source>
</evidence>
<dbReference type="CDD" id="cd06583">
    <property type="entry name" value="PGRP"/>
    <property type="match status" value="1"/>
</dbReference>
<organism evidence="6 7">
    <name type="scientific">Zunongwangia pacifica</name>
    <dbReference type="NCBI Taxonomy" id="2911062"/>
    <lineage>
        <taxon>Bacteria</taxon>
        <taxon>Pseudomonadati</taxon>
        <taxon>Bacteroidota</taxon>
        <taxon>Flavobacteriia</taxon>
        <taxon>Flavobacteriales</taxon>
        <taxon>Flavobacteriaceae</taxon>
        <taxon>Zunongwangia</taxon>
    </lineage>
</organism>
<keyword evidence="7" id="KW-1185">Reference proteome</keyword>
<comment type="caution">
    <text evidence="6">The sequence shown here is derived from an EMBL/GenBank/DDBJ whole genome shotgun (WGS) entry which is preliminary data.</text>
</comment>
<protein>
    <recommendedName>
        <fullName evidence="2">N-acetylmuramoyl-L-alanine amidase</fullName>
        <ecNumber evidence="2">3.5.1.28</ecNumber>
    </recommendedName>
</protein>
<dbReference type="GO" id="GO:0009253">
    <property type="term" value="P:peptidoglycan catabolic process"/>
    <property type="evidence" value="ECO:0007669"/>
    <property type="project" value="InterPro"/>
</dbReference>
<evidence type="ECO:0000256" key="3">
    <source>
        <dbReference type="ARBA" id="ARBA00022801"/>
    </source>
</evidence>
<reference evidence="6" key="1">
    <citation type="submission" date="2022-01" db="EMBL/GenBank/DDBJ databases">
        <title>Genome sequencing of Zunongwangia sp. M21534 genome.</title>
        <authorList>
            <person name="Chen Y."/>
            <person name="Dong C."/>
            <person name="Shao Z."/>
        </authorList>
    </citation>
    <scope>NUCLEOTIDE SEQUENCE</scope>
    <source>
        <strain evidence="6">MCCC M21534</strain>
    </source>
</reference>
<dbReference type="EC" id="3.5.1.28" evidence="2"/>
<dbReference type="PANTHER" id="PTHR30417">
    <property type="entry name" value="N-ACETYLMURAMOYL-L-ALANINE AMIDASE AMID"/>
    <property type="match status" value="1"/>
</dbReference>
<dbReference type="InterPro" id="IPR051206">
    <property type="entry name" value="NAMLAA_amidase_2"/>
</dbReference>
<keyword evidence="3" id="KW-0378">Hydrolase</keyword>
<evidence type="ECO:0000313" key="6">
    <source>
        <dbReference type="EMBL" id="MCL6218424.1"/>
    </source>
</evidence>
<comment type="catalytic activity">
    <reaction evidence="1">
        <text>Hydrolyzes the link between N-acetylmuramoyl residues and L-amino acid residues in certain cell-wall glycopeptides.</text>
        <dbReference type="EC" id="3.5.1.28"/>
    </reaction>
</comment>
<dbReference type="PANTHER" id="PTHR30417:SF1">
    <property type="entry name" value="N-ACETYLMURAMOYL-L-ALANINE AMIDASE AMID"/>
    <property type="match status" value="1"/>
</dbReference>
<dbReference type="InterPro" id="IPR002502">
    <property type="entry name" value="Amidase_domain"/>
</dbReference>
<proteinExistence type="predicted"/>
<keyword evidence="4" id="KW-0961">Cell wall biogenesis/degradation</keyword>
<feature type="domain" description="N-acetylmuramoyl-L-alanine amidase" evidence="5">
    <location>
        <begin position="53"/>
        <end position="204"/>
    </location>
</feature>
<sequence>MGNFGGINKSILLFLLIHIAIKSVIFSQEIIDKPIQFSEERKQLSLEYLETHYDIKQEEPIIMPRMIVLHWTAIPSFEESFKAFDDVHLPDSRAGIKDASTLNVSTQFLVDRDGQIYRLMPETFMARHVIGLNHVAIGVENVGGKNAPLTKAQLKSNIWLVNYLKAKYETIVYLIGHYEYKNFESSDLWLENDDTYRTDKIDPGVDFMNKVRAATKNLKLRGAI</sequence>
<dbReference type="GO" id="GO:0008745">
    <property type="term" value="F:N-acetylmuramoyl-L-alanine amidase activity"/>
    <property type="evidence" value="ECO:0007669"/>
    <property type="project" value="UniProtKB-EC"/>
</dbReference>
<evidence type="ECO:0000313" key="7">
    <source>
        <dbReference type="Proteomes" id="UP001139521"/>
    </source>
</evidence>